<comment type="caution">
    <text evidence="2">The sequence shown here is derived from an EMBL/GenBank/DDBJ whole genome shotgun (WGS) entry which is preliminary data.</text>
</comment>
<evidence type="ECO:0000256" key="1">
    <source>
        <dbReference type="SAM" id="MobiDB-lite"/>
    </source>
</evidence>
<name>A0ABR3NNT8_9TELE</name>
<protein>
    <recommendedName>
        <fullName evidence="4">Small EDRK-rich factor-like N-terminal domain-containing protein</fullName>
    </recommendedName>
</protein>
<keyword evidence="3" id="KW-1185">Reference proteome</keyword>
<sequence>MKGADGLLGPQACSYWENSSLLRYCCCGLVCQRARGKSQPGSEDTHTHSNTLSGRTARERNRLKERKKGGKVGQSKLRDGGNVTEGVEEMEGMEREKTGKKREDWAFSGARHC</sequence>
<dbReference type="Proteomes" id="UP001558613">
    <property type="component" value="Unassembled WGS sequence"/>
</dbReference>
<accession>A0ABR3NNT8</accession>
<reference evidence="2 3" key="1">
    <citation type="submission" date="2023-09" db="EMBL/GenBank/DDBJ databases">
        <authorList>
            <person name="Wang M."/>
        </authorList>
    </citation>
    <scope>NUCLEOTIDE SEQUENCE [LARGE SCALE GENOMIC DNA]</scope>
    <source>
        <strain evidence="2">GT-2023</strain>
        <tissue evidence="2">Liver</tissue>
    </source>
</reference>
<evidence type="ECO:0000313" key="2">
    <source>
        <dbReference type="EMBL" id="KAL1278316.1"/>
    </source>
</evidence>
<dbReference type="EMBL" id="JAYMGO010000003">
    <property type="protein sequence ID" value="KAL1278316.1"/>
    <property type="molecule type" value="Genomic_DNA"/>
</dbReference>
<feature type="compositionally biased region" description="Basic and acidic residues" evidence="1">
    <location>
        <begin position="92"/>
        <end position="105"/>
    </location>
</feature>
<organism evidence="2 3">
    <name type="scientific">Cirrhinus molitorella</name>
    <name type="common">mud carp</name>
    <dbReference type="NCBI Taxonomy" id="172907"/>
    <lineage>
        <taxon>Eukaryota</taxon>
        <taxon>Metazoa</taxon>
        <taxon>Chordata</taxon>
        <taxon>Craniata</taxon>
        <taxon>Vertebrata</taxon>
        <taxon>Euteleostomi</taxon>
        <taxon>Actinopterygii</taxon>
        <taxon>Neopterygii</taxon>
        <taxon>Teleostei</taxon>
        <taxon>Ostariophysi</taxon>
        <taxon>Cypriniformes</taxon>
        <taxon>Cyprinidae</taxon>
        <taxon>Labeoninae</taxon>
        <taxon>Labeonini</taxon>
        <taxon>Cirrhinus</taxon>
    </lineage>
</organism>
<evidence type="ECO:0000313" key="3">
    <source>
        <dbReference type="Proteomes" id="UP001558613"/>
    </source>
</evidence>
<evidence type="ECO:0008006" key="4">
    <source>
        <dbReference type="Google" id="ProtNLM"/>
    </source>
</evidence>
<gene>
    <name evidence="2" type="ORF">QQF64_024989</name>
</gene>
<feature type="region of interest" description="Disordered" evidence="1">
    <location>
        <begin position="35"/>
        <end position="113"/>
    </location>
</feature>
<proteinExistence type="predicted"/>